<keyword evidence="2" id="KW-1185">Reference proteome</keyword>
<dbReference type="WBParaSite" id="PDA_v2.g29073.t1">
    <property type="protein sequence ID" value="PDA_v2.g29073.t1"/>
    <property type="gene ID" value="PDA_v2.g29073"/>
</dbReference>
<organism evidence="2 3">
    <name type="scientific">Panagrolaimus davidi</name>
    <dbReference type="NCBI Taxonomy" id="227884"/>
    <lineage>
        <taxon>Eukaryota</taxon>
        <taxon>Metazoa</taxon>
        <taxon>Ecdysozoa</taxon>
        <taxon>Nematoda</taxon>
        <taxon>Chromadorea</taxon>
        <taxon>Rhabditida</taxon>
        <taxon>Tylenchina</taxon>
        <taxon>Panagrolaimomorpha</taxon>
        <taxon>Panagrolaimoidea</taxon>
        <taxon>Panagrolaimidae</taxon>
        <taxon>Panagrolaimus</taxon>
    </lineage>
</organism>
<dbReference type="Proteomes" id="UP000887578">
    <property type="component" value="Unplaced"/>
</dbReference>
<keyword evidence="1" id="KW-0732">Signal</keyword>
<dbReference type="AlphaFoldDB" id="A0A914QBV9"/>
<evidence type="ECO:0000313" key="3">
    <source>
        <dbReference type="WBParaSite" id="PDA_v2.g29073.t1"/>
    </source>
</evidence>
<evidence type="ECO:0000313" key="2">
    <source>
        <dbReference type="Proteomes" id="UP000887578"/>
    </source>
</evidence>
<accession>A0A914QBV9</accession>
<reference evidence="3" key="1">
    <citation type="submission" date="2022-11" db="UniProtKB">
        <authorList>
            <consortium name="WormBaseParasite"/>
        </authorList>
    </citation>
    <scope>IDENTIFICATION</scope>
</reference>
<evidence type="ECO:0000256" key="1">
    <source>
        <dbReference type="SAM" id="SignalP"/>
    </source>
</evidence>
<feature type="chain" id="PRO_5037869511" evidence="1">
    <location>
        <begin position="21"/>
        <end position="175"/>
    </location>
</feature>
<protein>
    <submittedName>
        <fullName evidence="3">Uncharacterized protein</fullName>
    </submittedName>
</protein>
<feature type="signal peptide" evidence="1">
    <location>
        <begin position="1"/>
        <end position="20"/>
    </location>
</feature>
<name>A0A914QBV9_9BILA</name>
<proteinExistence type="predicted"/>
<sequence>MRWKVVFLCFILFFGIGIFAQNVGNNGEDGGKCDMQEFSNGTKTQKLVKLEKNYYRFYGAVQIFVGEDPLLFWLKVNPQFPMDLTFYSPWKVKQDIKMFFEPYGNKSCLTKFDSVPRLGEEKGIYNKLPEECHCQPFVQGNEKYVPYKVWTENGIVLVTVSFINKNFETASCKGF</sequence>